<feature type="compositionally biased region" description="Basic and acidic residues" evidence="1">
    <location>
        <begin position="78"/>
        <end position="87"/>
    </location>
</feature>
<proteinExistence type="predicted"/>
<evidence type="ECO:0000256" key="1">
    <source>
        <dbReference type="SAM" id="MobiDB-lite"/>
    </source>
</evidence>
<organism evidence="2 3">
    <name type="scientific">Hebeloma cylindrosporum</name>
    <dbReference type="NCBI Taxonomy" id="76867"/>
    <lineage>
        <taxon>Eukaryota</taxon>
        <taxon>Fungi</taxon>
        <taxon>Dikarya</taxon>
        <taxon>Basidiomycota</taxon>
        <taxon>Agaricomycotina</taxon>
        <taxon>Agaricomycetes</taxon>
        <taxon>Agaricomycetidae</taxon>
        <taxon>Agaricales</taxon>
        <taxon>Agaricineae</taxon>
        <taxon>Hymenogastraceae</taxon>
        <taxon>Hebeloma</taxon>
    </lineage>
</organism>
<reference evidence="3" key="2">
    <citation type="submission" date="2015-01" db="EMBL/GenBank/DDBJ databases">
        <title>Evolutionary Origins and Diversification of the Mycorrhizal Mutualists.</title>
        <authorList>
            <consortium name="DOE Joint Genome Institute"/>
            <consortium name="Mycorrhizal Genomics Consortium"/>
            <person name="Kohler A."/>
            <person name="Kuo A."/>
            <person name="Nagy L.G."/>
            <person name="Floudas D."/>
            <person name="Copeland A."/>
            <person name="Barry K.W."/>
            <person name="Cichocki N."/>
            <person name="Veneault-Fourrey C."/>
            <person name="LaButti K."/>
            <person name="Lindquist E.A."/>
            <person name="Lipzen A."/>
            <person name="Lundell T."/>
            <person name="Morin E."/>
            <person name="Murat C."/>
            <person name="Riley R."/>
            <person name="Ohm R."/>
            <person name="Sun H."/>
            <person name="Tunlid A."/>
            <person name="Henrissat B."/>
            <person name="Grigoriev I.V."/>
            <person name="Hibbett D.S."/>
            <person name="Martin F."/>
        </authorList>
    </citation>
    <scope>NUCLEOTIDE SEQUENCE [LARGE SCALE GENOMIC DNA]</scope>
    <source>
        <strain evidence="3">h7</strain>
    </source>
</reference>
<feature type="compositionally biased region" description="Polar residues" evidence="1">
    <location>
        <begin position="67"/>
        <end position="76"/>
    </location>
</feature>
<evidence type="ECO:0000313" key="3">
    <source>
        <dbReference type="Proteomes" id="UP000053424"/>
    </source>
</evidence>
<dbReference type="EMBL" id="KN831777">
    <property type="protein sequence ID" value="KIM42526.1"/>
    <property type="molecule type" value="Genomic_DNA"/>
</dbReference>
<feature type="compositionally biased region" description="Polar residues" evidence="1">
    <location>
        <begin position="35"/>
        <end position="45"/>
    </location>
</feature>
<dbReference type="AlphaFoldDB" id="A0A0C3CFY5"/>
<protein>
    <submittedName>
        <fullName evidence="2">Uncharacterized protein</fullName>
    </submittedName>
</protein>
<dbReference type="HOGENOM" id="CLU_2483604_0_0_1"/>
<keyword evidence="3" id="KW-1185">Reference proteome</keyword>
<name>A0A0C3CFY5_HEBCY</name>
<gene>
    <name evidence="2" type="ORF">M413DRAFT_119636</name>
</gene>
<dbReference type="Proteomes" id="UP000053424">
    <property type="component" value="Unassembled WGS sequence"/>
</dbReference>
<feature type="region of interest" description="Disordered" evidence="1">
    <location>
        <begin position="1"/>
        <end position="87"/>
    </location>
</feature>
<accession>A0A0C3CFY5</accession>
<feature type="compositionally biased region" description="Basic and acidic residues" evidence="1">
    <location>
        <begin position="46"/>
        <end position="58"/>
    </location>
</feature>
<sequence length="87" mass="9538">MSPPSASPTACSAPPPTPPPEFLRSRSHVTESEFSHLSASPQYSRLKSDPAKPVRKPELILPHPLLAQTNPSSSTKKALYDQRRGRH</sequence>
<evidence type="ECO:0000313" key="2">
    <source>
        <dbReference type="EMBL" id="KIM42526.1"/>
    </source>
</evidence>
<reference evidence="2 3" key="1">
    <citation type="submission" date="2014-04" db="EMBL/GenBank/DDBJ databases">
        <authorList>
            <consortium name="DOE Joint Genome Institute"/>
            <person name="Kuo A."/>
            <person name="Gay G."/>
            <person name="Dore J."/>
            <person name="Kohler A."/>
            <person name="Nagy L.G."/>
            <person name="Floudas D."/>
            <person name="Copeland A."/>
            <person name="Barry K.W."/>
            <person name="Cichocki N."/>
            <person name="Veneault-Fourrey C."/>
            <person name="LaButti K."/>
            <person name="Lindquist E.A."/>
            <person name="Lipzen A."/>
            <person name="Lundell T."/>
            <person name="Morin E."/>
            <person name="Murat C."/>
            <person name="Sun H."/>
            <person name="Tunlid A."/>
            <person name="Henrissat B."/>
            <person name="Grigoriev I.V."/>
            <person name="Hibbett D.S."/>
            <person name="Martin F."/>
            <person name="Nordberg H.P."/>
            <person name="Cantor M.N."/>
            <person name="Hua S.X."/>
        </authorList>
    </citation>
    <scope>NUCLEOTIDE SEQUENCE [LARGE SCALE GENOMIC DNA]</scope>
    <source>
        <strain evidence="3">h7</strain>
    </source>
</reference>